<proteinExistence type="predicted"/>
<dbReference type="Pfam" id="PF06152">
    <property type="entry name" value="Phage_min_cap2"/>
    <property type="match status" value="1"/>
</dbReference>
<name>A0A1V0UCM5_STRVN</name>
<protein>
    <submittedName>
        <fullName evidence="1">Capsid protein</fullName>
    </submittedName>
</protein>
<dbReference type="InterPro" id="IPR009319">
    <property type="entry name" value="Phage_A118_VSP1"/>
</dbReference>
<dbReference type="KEGG" id="svu:B1H20_16965"/>
<dbReference type="EMBL" id="CP020570">
    <property type="protein sequence ID" value="ARF62891.1"/>
    <property type="molecule type" value="Genomic_DNA"/>
</dbReference>
<organism evidence="1 2">
    <name type="scientific">Streptomyces violaceoruber</name>
    <dbReference type="NCBI Taxonomy" id="1935"/>
    <lineage>
        <taxon>Bacteria</taxon>
        <taxon>Bacillati</taxon>
        <taxon>Actinomycetota</taxon>
        <taxon>Actinomycetes</taxon>
        <taxon>Kitasatosporales</taxon>
        <taxon>Streptomycetaceae</taxon>
        <taxon>Streptomyces</taxon>
        <taxon>Streptomyces violaceoruber group</taxon>
    </lineage>
</organism>
<evidence type="ECO:0000313" key="2">
    <source>
        <dbReference type="Proteomes" id="UP000192445"/>
    </source>
</evidence>
<sequence>MPVSPALAEDLAAAIADLYEAAQGTIIERIRDALAADIESPLWLELKARSLGDLQAAVQAVIDALQLDASGAIQQAVAEAYERGQQAAVAELGALAVGQAAAAASAVPAAAAVDRLANALIADTGPVHLRILRQTMDVYREVVAHASSAPLLGAQTRRRAAQTALDRFTARGVTGFIDRAGRSWDMRSYVEMATRSVVGRAAVDAHTDRLGAAGVELVMISEAPEECPLCRRWEGKILNRDGTPGERVVELEHATEDGRMVAVPVAGSLPEARAAGLFHPNCRHDVRAFLPGITKQRPKPEARGTYEDTQRQRYYERQIRRWKREAVGAMGEQKATAARAKVRAYQARARDLVDETGLPRKSHREQLTAVR</sequence>
<dbReference type="STRING" id="1935.B1H20_16965"/>
<reference evidence="1 2" key="1">
    <citation type="submission" date="2017-03" db="EMBL/GenBank/DDBJ databases">
        <title>Complete Genome Sequence of a natural compounds producer, Streptomyces violaceus S21.</title>
        <authorList>
            <person name="Zhong C."/>
            <person name="Zhao Z."/>
            <person name="Fu J."/>
            <person name="Zong G."/>
            <person name="Qin R."/>
            <person name="Cao G."/>
        </authorList>
    </citation>
    <scope>NUCLEOTIDE SEQUENCE [LARGE SCALE GENOMIC DNA]</scope>
    <source>
        <strain evidence="1 2">S21</strain>
    </source>
</reference>
<dbReference type="RefSeq" id="WP_083192831.1">
    <property type="nucleotide sequence ID" value="NZ_CP020570.1"/>
</dbReference>
<dbReference type="GO" id="GO:0005198">
    <property type="term" value="F:structural molecule activity"/>
    <property type="evidence" value="ECO:0007669"/>
    <property type="project" value="InterPro"/>
</dbReference>
<dbReference type="AlphaFoldDB" id="A0A1V0UCM5"/>
<evidence type="ECO:0000313" key="1">
    <source>
        <dbReference type="EMBL" id="ARF62891.1"/>
    </source>
</evidence>
<gene>
    <name evidence="1" type="ORF">B1H20_16965</name>
</gene>
<accession>A0A1V0UCM5</accession>
<dbReference type="Proteomes" id="UP000192445">
    <property type="component" value="Chromosome"/>
</dbReference>
<dbReference type="OrthoDB" id="3197444at2"/>